<evidence type="ECO:0000313" key="5">
    <source>
        <dbReference type="Proteomes" id="UP000762676"/>
    </source>
</evidence>
<comment type="caution">
    <text evidence="4">The sequence shown here is derived from an EMBL/GenBank/DDBJ whole genome shotgun (WGS) entry which is preliminary data.</text>
</comment>
<evidence type="ECO:0000256" key="2">
    <source>
        <dbReference type="ARBA" id="ARBA00041558"/>
    </source>
</evidence>
<name>A0AAV4JI93_9GAST</name>
<protein>
    <recommendedName>
        <fullName evidence="2">WD repeat-containing protein 79</fullName>
    </recommendedName>
</protein>
<dbReference type="SMART" id="SM00320">
    <property type="entry name" value="WD40"/>
    <property type="match status" value="2"/>
</dbReference>
<feature type="compositionally biased region" description="Basic and acidic residues" evidence="3">
    <location>
        <begin position="1"/>
        <end position="11"/>
    </location>
</feature>
<reference evidence="4 5" key="1">
    <citation type="journal article" date="2021" name="Elife">
        <title>Chloroplast acquisition without the gene transfer in kleptoplastic sea slugs, Plakobranchus ocellatus.</title>
        <authorList>
            <person name="Maeda T."/>
            <person name="Takahashi S."/>
            <person name="Yoshida T."/>
            <person name="Shimamura S."/>
            <person name="Takaki Y."/>
            <person name="Nagai Y."/>
            <person name="Toyoda A."/>
            <person name="Suzuki Y."/>
            <person name="Arimoto A."/>
            <person name="Ishii H."/>
            <person name="Satoh N."/>
            <person name="Nishiyama T."/>
            <person name="Hasebe M."/>
            <person name="Maruyama T."/>
            <person name="Minagawa J."/>
            <person name="Obokata J."/>
            <person name="Shigenobu S."/>
        </authorList>
    </citation>
    <scope>NUCLEOTIDE SEQUENCE [LARGE SCALE GENOMIC DNA]</scope>
</reference>
<keyword evidence="5" id="KW-1185">Reference proteome</keyword>
<sequence>MSISQQEREVNLSDQPQQSQPQAMEVSNPISSTSESDIGETNTLTLVSEFGNAASHSGSVCEQMADHAALAEKPSSLLSSTVRDININMSSGVNYLPVSQPEDLEVGEAEVKDSCREMSGQESSSIEKPTCSGHFQADSKSVVVETAQSNSSSQLVSANVMSSNTGNIATAENALSQVMNCKSNGNNPDFNVPVPHAICSQNMEISHQGTTSPLTSLPMHKNVVPVSSELEPAQSNRHLQVKEQDLQTFIGPIAPDTLQKYVLTQGEMDVDPLSEERKQQTCHTESYDFSNRSVPTFVAWASTEYQRTGSENFLRGCKWSPDGSQLLTNSSDNILRVFNMSDAVLDNDNSSDIEQISEVLMREGSTVYDYAWIPCMSSHQPESFRIATTCSGIPIHLWDSTQGKIVASYKAFDQYDEITAAYSLSFSPSGSQVFGGYKKAIRVFDTEYPGRKCKLIKTCVLQPEHLGCFFDFCQEPSIR</sequence>
<comment type="similarity">
    <text evidence="1">Belongs to the TCAB1 family.</text>
</comment>
<dbReference type="Gene3D" id="2.130.10.10">
    <property type="entry name" value="YVTN repeat-like/Quinoprotein amine dehydrogenase"/>
    <property type="match status" value="1"/>
</dbReference>
<dbReference type="InterPro" id="IPR051150">
    <property type="entry name" value="SWT21/TCAB1_mRNA_Telomere"/>
</dbReference>
<dbReference type="InterPro" id="IPR036322">
    <property type="entry name" value="WD40_repeat_dom_sf"/>
</dbReference>
<dbReference type="Pfam" id="PF00400">
    <property type="entry name" value="WD40"/>
    <property type="match status" value="1"/>
</dbReference>
<dbReference type="InterPro" id="IPR001680">
    <property type="entry name" value="WD40_rpt"/>
</dbReference>
<feature type="region of interest" description="Disordered" evidence="3">
    <location>
        <begin position="1"/>
        <end position="43"/>
    </location>
</feature>
<evidence type="ECO:0000256" key="1">
    <source>
        <dbReference type="ARBA" id="ARBA00038279"/>
    </source>
</evidence>
<accession>A0AAV4JI93</accession>
<feature type="compositionally biased region" description="Polar residues" evidence="3">
    <location>
        <begin position="12"/>
        <end position="22"/>
    </location>
</feature>
<evidence type="ECO:0000256" key="3">
    <source>
        <dbReference type="SAM" id="MobiDB-lite"/>
    </source>
</evidence>
<dbReference type="PANTHER" id="PTHR13211">
    <property type="entry name" value="TELOMERASE CAJAL BODY PROTEIN 1"/>
    <property type="match status" value="1"/>
</dbReference>
<dbReference type="AlphaFoldDB" id="A0AAV4JI93"/>
<dbReference type="SUPFAM" id="SSF50978">
    <property type="entry name" value="WD40 repeat-like"/>
    <property type="match status" value="1"/>
</dbReference>
<dbReference type="Proteomes" id="UP000762676">
    <property type="component" value="Unassembled WGS sequence"/>
</dbReference>
<dbReference type="GO" id="GO:0015030">
    <property type="term" value="C:Cajal body"/>
    <property type="evidence" value="ECO:0007669"/>
    <property type="project" value="TreeGrafter"/>
</dbReference>
<dbReference type="InterPro" id="IPR015943">
    <property type="entry name" value="WD40/YVTN_repeat-like_dom_sf"/>
</dbReference>
<dbReference type="EMBL" id="BMAT01003249">
    <property type="protein sequence ID" value="GFS22399.1"/>
    <property type="molecule type" value="Genomic_DNA"/>
</dbReference>
<evidence type="ECO:0000313" key="4">
    <source>
        <dbReference type="EMBL" id="GFS22399.1"/>
    </source>
</evidence>
<dbReference type="PANTHER" id="PTHR13211:SF0">
    <property type="entry name" value="TELOMERASE CAJAL BODY PROTEIN 1"/>
    <property type="match status" value="1"/>
</dbReference>
<dbReference type="GO" id="GO:0030576">
    <property type="term" value="P:Cajal body organization"/>
    <property type="evidence" value="ECO:0007669"/>
    <property type="project" value="TreeGrafter"/>
</dbReference>
<feature type="compositionally biased region" description="Polar residues" evidence="3">
    <location>
        <begin position="28"/>
        <end position="43"/>
    </location>
</feature>
<gene>
    <name evidence="4" type="ORF">ElyMa_001615800</name>
</gene>
<dbReference type="GO" id="GO:0003723">
    <property type="term" value="F:RNA binding"/>
    <property type="evidence" value="ECO:0007669"/>
    <property type="project" value="TreeGrafter"/>
</dbReference>
<proteinExistence type="inferred from homology"/>
<organism evidence="4 5">
    <name type="scientific">Elysia marginata</name>
    <dbReference type="NCBI Taxonomy" id="1093978"/>
    <lineage>
        <taxon>Eukaryota</taxon>
        <taxon>Metazoa</taxon>
        <taxon>Spiralia</taxon>
        <taxon>Lophotrochozoa</taxon>
        <taxon>Mollusca</taxon>
        <taxon>Gastropoda</taxon>
        <taxon>Heterobranchia</taxon>
        <taxon>Euthyneura</taxon>
        <taxon>Panpulmonata</taxon>
        <taxon>Sacoglossa</taxon>
        <taxon>Placobranchoidea</taxon>
        <taxon>Plakobranchidae</taxon>
        <taxon>Elysia</taxon>
    </lineage>
</organism>